<evidence type="ECO:0000256" key="5">
    <source>
        <dbReference type="ARBA" id="ARBA00022970"/>
    </source>
</evidence>
<evidence type="ECO:0000256" key="2">
    <source>
        <dbReference type="ARBA" id="ARBA00022448"/>
    </source>
</evidence>
<name>A0A7J0BJD4_9BACT</name>
<proteinExistence type="inferred from homology"/>
<comment type="caution">
    <text evidence="7">The sequence shown here is derived from an EMBL/GenBank/DDBJ whole genome shotgun (WGS) entry which is preliminary data.</text>
</comment>
<gene>
    <name evidence="7" type="ORF">DSM101010T_21810</name>
</gene>
<comment type="similarity">
    <text evidence="1">Belongs to the ABC transporter superfamily.</text>
</comment>
<evidence type="ECO:0000313" key="7">
    <source>
        <dbReference type="EMBL" id="GFM33816.1"/>
    </source>
</evidence>
<dbReference type="FunFam" id="3.40.50.300:FF:000201">
    <property type="entry name" value="Glycine betaine/L-proline ABC transporter ATP-binding protein"/>
    <property type="match status" value="1"/>
</dbReference>
<reference evidence="7 8" key="1">
    <citation type="submission" date="2020-05" db="EMBL/GenBank/DDBJ databases">
        <title>Draft genome sequence of Desulfovibrio sp. strain HN2T.</title>
        <authorList>
            <person name="Ueno A."/>
            <person name="Tamazawa S."/>
            <person name="Tamamura S."/>
            <person name="Murakami T."/>
            <person name="Kiyama T."/>
            <person name="Inomata H."/>
            <person name="Amano Y."/>
            <person name="Miyakawa K."/>
            <person name="Tamaki H."/>
            <person name="Naganuma T."/>
            <person name="Kaneko K."/>
        </authorList>
    </citation>
    <scope>NUCLEOTIDE SEQUENCE [LARGE SCALE GENOMIC DNA]</scope>
    <source>
        <strain evidence="7 8">HN2</strain>
    </source>
</reference>
<dbReference type="SUPFAM" id="SSF52540">
    <property type="entry name" value="P-loop containing nucleoside triphosphate hydrolases"/>
    <property type="match status" value="1"/>
</dbReference>
<keyword evidence="5" id="KW-0029">Amino-acid transport</keyword>
<evidence type="ECO:0000256" key="4">
    <source>
        <dbReference type="ARBA" id="ARBA00022840"/>
    </source>
</evidence>
<dbReference type="GO" id="GO:0016020">
    <property type="term" value="C:membrane"/>
    <property type="evidence" value="ECO:0007669"/>
    <property type="project" value="InterPro"/>
</dbReference>
<keyword evidence="4 7" id="KW-0067">ATP-binding</keyword>
<dbReference type="CDD" id="cd03294">
    <property type="entry name" value="ABC_Pro_Gly_Betaine"/>
    <property type="match status" value="1"/>
</dbReference>
<dbReference type="PROSITE" id="PS50893">
    <property type="entry name" value="ABC_TRANSPORTER_2"/>
    <property type="match status" value="1"/>
</dbReference>
<accession>A0A7J0BJD4</accession>
<evidence type="ECO:0000256" key="1">
    <source>
        <dbReference type="ARBA" id="ARBA00005417"/>
    </source>
</evidence>
<evidence type="ECO:0000259" key="6">
    <source>
        <dbReference type="PROSITE" id="PS50893"/>
    </source>
</evidence>
<dbReference type="SUPFAM" id="SSF54631">
    <property type="entry name" value="CBS-domain pair"/>
    <property type="match status" value="1"/>
</dbReference>
<dbReference type="AlphaFoldDB" id="A0A7J0BJD4"/>
<dbReference type="InterPro" id="IPR005892">
    <property type="entry name" value="Gly-betaine_transp_ATP-bd"/>
</dbReference>
<dbReference type="InterPro" id="IPR003439">
    <property type="entry name" value="ABC_transporter-like_ATP-bd"/>
</dbReference>
<dbReference type="GO" id="GO:0005524">
    <property type="term" value="F:ATP binding"/>
    <property type="evidence" value="ECO:0007669"/>
    <property type="project" value="UniProtKB-KW"/>
</dbReference>
<dbReference type="InterPro" id="IPR017871">
    <property type="entry name" value="ABC_transporter-like_CS"/>
</dbReference>
<dbReference type="EMBL" id="BLVO01000013">
    <property type="protein sequence ID" value="GFM33816.1"/>
    <property type="molecule type" value="Genomic_DNA"/>
</dbReference>
<dbReference type="GO" id="GO:0006970">
    <property type="term" value="P:response to osmotic stress"/>
    <property type="evidence" value="ECO:0007669"/>
    <property type="project" value="UniProtKB-ARBA"/>
</dbReference>
<dbReference type="Gene3D" id="3.40.50.300">
    <property type="entry name" value="P-loop containing nucleotide triphosphate hydrolases"/>
    <property type="match status" value="1"/>
</dbReference>
<dbReference type="GO" id="GO:0031460">
    <property type="term" value="P:glycine betaine transport"/>
    <property type="evidence" value="ECO:0007669"/>
    <property type="project" value="InterPro"/>
</dbReference>
<dbReference type="InterPro" id="IPR051921">
    <property type="entry name" value="ABC_osmolyte_uptake_ATP-bind"/>
</dbReference>
<keyword evidence="2" id="KW-0813">Transport</keyword>
<dbReference type="GO" id="GO:0006865">
    <property type="term" value="P:amino acid transport"/>
    <property type="evidence" value="ECO:0007669"/>
    <property type="project" value="UniProtKB-KW"/>
</dbReference>
<dbReference type="InterPro" id="IPR027417">
    <property type="entry name" value="P-loop_NTPase"/>
</dbReference>
<dbReference type="Proteomes" id="UP000503840">
    <property type="component" value="Unassembled WGS sequence"/>
</dbReference>
<dbReference type="InterPro" id="IPR003593">
    <property type="entry name" value="AAA+_ATPase"/>
</dbReference>
<dbReference type="SMART" id="SM00116">
    <property type="entry name" value="CBS"/>
    <property type="match status" value="2"/>
</dbReference>
<dbReference type="Pfam" id="PF00005">
    <property type="entry name" value="ABC_tran"/>
    <property type="match status" value="1"/>
</dbReference>
<dbReference type="InterPro" id="IPR000644">
    <property type="entry name" value="CBS_dom"/>
</dbReference>
<dbReference type="PROSITE" id="PS00211">
    <property type="entry name" value="ABC_TRANSPORTER_1"/>
    <property type="match status" value="1"/>
</dbReference>
<dbReference type="PANTHER" id="PTHR43869:SF1">
    <property type="entry name" value="GLYCINE BETAINE_PROLINE BETAINE TRANSPORT SYSTEM ATP-BINDING PROTEIN PROV"/>
    <property type="match status" value="1"/>
</dbReference>
<feature type="domain" description="ABC transporter" evidence="6">
    <location>
        <begin position="43"/>
        <end position="279"/>
    </location>
</feature>
<keyword evidence="8" id="KW-1185">Reference proteome</keyword>
<keyword evidence="3" id="KW-0547">Nucleotide-binding</keyword>
<dbReference type="Gene3D" id="3.10.580.10">
    <property type="entry name" value="CBS-domain"/>
    <property type="match status" value="1"/>
</dbReference>
<dbReference type="GO" id="GO:0016887">
    <property type="term" value="F:ATP hydrolysis activity"/>
    <property type="evidence" value="ECO:0007669"/>
    <property type="project" value="InterPro"/>
</dbReference>
<dbReference type="Pfam" id="PF00571">
    <property type="entry name" value="CBS"/>
    <property type="match status" value="2"/>
</dbReference>
<evidence type="ECO:0000313" key="8">
    <source>
        <dbReference type="Proteomes" id="UP000503840"/>
    </source>
</evidence>
<organism evidence="7 8">
    <name type="scientific">Desulfovibrio subterraneus</name>
    <dbReference type="NCBI Taxonomy" id="2718620"/>
    <lineage>
        <taxon>Bacteria</taxon>
        <taxon>Pseudomonadati</taxon>
        <taxon>Thermodesulfobacteriota</taxon>
        <taxon>Desulfovibrionia</taxon>
        <taxon>Desulfovibrionales</taxon>
        <taxon>Desulfovibrionaceae</taxon>
        <taxon>Desulfovibrio</taxon>
    </lineage>
</organism>
<protein>
    <submittedName>
        <fullName evidence="7">Glycine/betaine ABC transporter ATP-binding protein</fullName>
    </submittedName>
</protein>
<dbReference type="PANTHER" id="PTHR43869">
    <property type="entry name" value="GLYCINE BETAINE/PROLINE BETAINE TRANSPORT SYSTEM ATP-BINDING PROTEIN PROV"/>
    <property type="match status" value="1"/>
</dbReference>
<evidence type="ECO:0000256" key="3">
    <source>
        <dbReference type="ARBA" id="ARBA00022741"/>
    </source>
</evidence>
<dbReference type="NCBIfam" id="TIGR01186">
    <property type="entry name" value="proV"/>
    <property type="match status" value="1"/>
</dbReference>
<dbReference type="InterPro" id="IPR046342">
    <property type="entry name" value="CBS_dom_sf"/>
</dbReference>
<sequence length="411" mass="45054">MVVLLRNGGMISGDLMSKIVVESLYKIFGPSPDVALAMLKEGKGKDDIMEKTRHGVGVNNASFSIEEGEIVVIMGLSGSGKSTLVRCLNRLIEPTEGTVHIDGQDITTMSPDELRELRQSKLGMVFQNFALFPHRTVAENAAYGLEIKGVDAEIRREKAFEALELVGLKGWEEVYPSQLSGGMQQRVGLARALALDPDVLLMDEAFSALDPLIRRDMQDELINLQEKMRKTIVFISHDLDEALKLGDRIILMKDGKIVQIGTPEEILMEPANRYVERFVEEVDISRVLTADSIMQKVLAVAHLGTDGPRAALRKMKNHGISSLFVLGRDHTLMGVVSADQAAHLIEIGETDLSPIICTDLKTVLPDTPAQDLFPIMHDLAYPLAVVDSSNRLKGVIVRGTLIAALAERKGA</sequence>
<dbReference type="SMART" id="SM00382">
    <property type="entry name" value="AAA"/>
    <property type="match status" value="1"/>
</dbReference>